<evidence type="ECO:0000256" key="5">
    <source>
        <dbReference type="SAM" id="Phobius"/>
    </source>
</evidence>
<reference evidence="8" key="2">
    <citation type="submission" date="2007-03" db="EMBL/GenBank/DDBJ databases">
        <authorList>
            <consortium name="The International Medicago Genome Annotation Group"/>
        </authorList>
    </citation>
    <scope>NUCLEOTIDE SEQUENCE</scope>
</reference>
<keyword evidence="1" id="KW-0813">Transport</keyword>
<evidence type="ECO:0000256" key="3">
    <source>
        <dbReference type="ARBA" id="ARBA00022958"/>
    </source>
</evidence>
<dbReference type="PANTHER" id="PTHR32468">
    <property type="entry name" value="CATION/H + ANTIPORTER"/>
    <property type="match status" value="1"/>
</dbReference>
<evidence type="ECO:0000256" key="2">
    <source>
        <dbReference type="ARBA" id="ARBA00022538"/>
    </source>
</evidence>
<dbReference type="Gene3D" id="3.40.50.12370">
    <property type="match status" value="1"/>
</dbReference>
<keyword evidence="2" id="KW-0633">Potassium transport</keyword>
<keyword evidence="4" id="KW-0406">Ion transport</keyword>
<evidence type="ECO:0000313" key="8">
    <source>
        <dbReference type="EMBL" id="ABN05707.1"/>
    </source>
</evidence>
<dbReference type="PANTHER" id="PTHR32468:SF170">
    <property type="entry name" value="CATION_H+ EXCHANGER 3"/>
    <property type="match status" value="1"/>
</dbReference>
<feature type="domain" description="Cation/H(+) antiporter central" evidence="6">
    <location>
        <begin position="85"/>
        <end position="215"/>
    </location>
</feature>
<proteinExistence type="predicted"/>
<evidence type="ECO:0000256" key="4">
    <source>
        <dbReference type="ARBA" id="ARBA00023065"/>
    </source>
</evidence>
<feature type="transmembrane region" description="Helical" evidence="5">
    <location>
        <begin position="12"/>
        <end position="33"/>
    </location>
</feature>
<keyword evidence="5" id="KW-0812">Transmembrane</keyword>
<dbReference type="ExpressionAtlas" id="A2Q190">
    <property type="expression patterns" value="differential"/>
</dbReference>
<dbReference type="Pfam" id="PF23256">
    <property type="entry name" value="CHX17_2nd"/>
    <property type="match status" value="1"/>
</dbReference>
<keyword evidence="5" id="KW-0472">Membrane</keyword>
<dbReference type="GO" id="GO:0006813">
    <property type="term" value="P:potassium ion transport"/>
    <property type="evidence" value="ECO:0007669"/>
    <property type="project" value="UniProtKB-KW"/>
</dbReference>
<gene>
    <name evidence="8" type="ORF">MtrDRAFT_AC148343g21v2</name>
</gene>
<keyword evidence="3" id="KW-0630">Potassium</keyword>
<dbReference type="AlphaFoldDB" id="A2Q190"/>
<feature type="domain" description="Cation/H(+) antiporter C-terminal" evidence="7">
    <location>
        <begin position="231"/>
        <end position="387"/>
    </location>
</feature>
<accession>A2Q190</accession>
<dbReference type="Pfam" id="PF23259">
    <property type="entry name" value="CHX17_C"/>
    <property type="match status" value="1"/>
</dbReference>
<dbReference type="EMBL" id="AC148343">
    <property type="protein sequence ID" value="ABN05707.1"/>
    <property type="molecule type" value="Genomic_DNA"/>
</dbReference>
<keyword evidence="5" id="KW-1133">Transmembrane helix</keyword>
<dbReference type="InterPro" id="IPR057291">
    <property type="entry name" value="CHX17_2nd"/>
</dbReference>
<dbReference type="InterPro" id="IPR057290">
    <property type="entry name" value="CHX17_C"/>
</dbReference>
<evidence type="ECO:0000259" key="7">
    <source>
        <dbReference type="Pfam" id="PF23259"/>
    </source>
</evidence>
<evidence type="ECO:0000259" key="6">
    <source>
        <dbReference type="Pfam" id="PF23256"/>
    </source>
</evidence>
<dbReference type="InterPro" id="IPR050794">
    <property type="entry name" value="CPA2_transporter"/>
</dbReference>
<name>A2Q190_MEDTR</name>
<evidence type="ECO:0000256" key="1">
    <source>
        <dbReference type="ARBA" id="ARBA00022448"/>
    </source>
</evidence>
<organism evidence="8">
    <name type="scientific">Medicago truncatula</name>
    <name type="common">Barrel medic</name>
    <name type="synonym">Medicago tribuloides</name>
    <dbReference type="NCBI Taxonomy" id="3880"/>
    <lineage>
        <taxon>Eukaryota</taxon>
        <taxon>Viridiplantae</taxon>
        <taxon>Streptophyta</taxon>
        <taxon>Embryophyta</taxon>
        <taxon>Tracheophyta</taxon>
        <taxon>Spermatophyta</taxon>
        <taxon>Magnoliopsida</taxon>
        <taxon>eudicotyledons</taxon>
        <taxon>Gunneridae</taxon>
        <taxon>Pentapetalae</taxon>
        <taxon>rosids</taxon>
        <taxon>fabids</taxon>
        <taxon>Fabales</taxon>
        <taxon>Fabaceae</taxon>
        <taxon>Papilionoideae</taxon>
        <taxon>50 kb inversion clade</taxon>
        <taxon>NPAAA clade</taxon>
        <taxon>Hologalegina</taxon>
        <taxon>IRL clade</taxon>
        <taxon>Trifolieae</taxon>
        <taxon>Medicago</taxon>
    </lineage>
</organism>
<reference evidence="8" key="1">
    <citation type="submission" date="2004-04" db="EMBL/GenBank/DDBJ databases">
        <authorList>
            <person name="Town C.D."/>
        </authorList>
    </citation>
    <scope>NUCLEOTIDE SEQUENCE</scope>
</reference>
<protein>
    <submittedName>
        <fullName evidence="8">Na+/H+ antiporter-like protein, putative</fullName>
    </submittedName>
</protein>
<sequence>MDKQVLNDEMFTILVLMAIFTTFITTPAVVAIYKPSRQRRSGNPPPLTDTQEKLRILACIHGTGNIPSLINFIESVRATNKSSKIKLYVMQLTELTDSSSSILMVRSSRKSGFPFINRFQKGTMQEAFRACGQVGQVTVHHLTSISSLSTIHEDICHIAEEKGVAMIILPFHKRWRGEDEETIEDIGQRWREVNQRVLQSAPCSVAVLVNRGVGRRYEQRVETSATPGKKVCIIFVGGPDDRKVLELGSRMAEHPAIRLSVVRFNLHNEGTFRDQEHSYNTSTSASDNNMENEKELDEVALNEFKTKWLGAVEYIENDTVNIANEVLAIGRVKEYELVIVGKGHQLLNSTGMIDIKDSQLEHAELGPIGDLLTSSAQGITSSVLVIQGQHLINSSETSLRTSRAMSIVINTIPESSV</sequence>